<dbReference type="PANTHER" id="PTHR46093:SF18">
    <property type="entry name" value="FIBRONECTIN TYPE-III DOMAIN-CONTAINING PROTEIN"/>
    <property type="match status" value="1"/>
</dbReference>
<protein>
    <recommendedName>
        <fullName evidence="4">Tyrosine-protein kinase ephrin type A/B receptor-like domain-containing protein</fullName>
    </recommendedName>
</protein>
<feature type="transmembrane region" description="Helical" evidence="3">
    <location>
        <begin position="929"/>
        <end position="951"/>
    </location>
</feature>
<name>A0A1R2BX76_9CILI</name>
<dbReference type="Proteomes" id="UP000187209">
    <property type="component" value="Unassembled WGS sequence"/>
</dbReference>
<feature type="transmembrane region" description="Helical" evidence="3">
    <location>
        <begin position="687"/>
        <end position="708"/>
    </location>
</feature>
<reference evidence="5 6" key="1">
    <citation type="submission" date="2016-11" db="EMBL/GenBank/DDBJ databases">
        <title>The macronuclear genome of Stentor coeruleus: a giant cell with tiny introns.</title>
        <authorList>
            <person name="Slabodnick M."/>
            <person name="Ruby J.G."/>
            <person name="Reiff S.B."/>
            <person name="Swart E.C."/>
            <person name="Gosai S."/>
            <person name="Prabakaran S."/>
            <person name="Witkowska E."/>
            <person name="Larue G.E."/>
            <person name="Fisher S."/>
            <person name="Freeman R.M."/>
            <person name="Gunawardena J."/>
            <person name="Chu W."/>
            <person name="Stover N.A."/>
            <person name="Gregory B.D."/>
            <person name="Nowacki M."/>
            <person name="Derisi J."/>
            <person name="Roy S.W."/>
            <person name="Marshall W.F."/>
            <person name="Sood P."/>
        </authorList>
    </citation>
    <scope>NUCLEOTIDE SEQUENCE [LARGE SCALE GENOMIC DNA]</scope>
    <source>
        <strain evidence="5">WM001</strain>
    </source>
</reference>
<dbReference type="Gene3D" id="2.10.50.10">
    <property type="entry name" value="Tumor Necrosis Factor Receptor, subunit A, domain 2"/>
    <property type="match status" value="1"/>
</dbReference>
<dbReference type="InterPro" id="IPR015915">
    <property type="entry name" value="Kelch-typ_b-propeller"/>
</dbReference>
<dbReference type="OrthoDB" id="292123at2759"/>
<keyword evidence="2" id="KW-0677">Repeat</keyword>
<comment type="caution">
    <text evidence="5">The sequence shown here is derived from an EMBL/GenBank/DDBJ whole genome shotgun (WGS) entry which is preliminary data.</text>
</comment>
<dbReference type="PANTHER" id="PTHR46093">
    <property type="entry name" value="ACYL-COA-BINDING DOMAIN-CONTAINING PROTEIN 5"/>
    <property type="match status" value="1"/>
</dbReference>
<dbReference type="SUPFAM" id="SSF117281">
    <property type="entry name" value="Kelch motif"/>
    <property type="match status" value="1"/>
</dbReference>
<dbReference type="SMART" id="SM01411">
    <property type="entry name" value="Ephrin_rec_like"/>
    <property type="match status" value="2"/>
</dbReference>
<keyword evidence="3" id="KW-0812">Transmembrane</keyword>
<dbReference type="SUPFAM" id="SSF57184">
    <property type="entry name" value="Growth factor receptor domain"/>
    <property type="match status" value="1"/>
</dbReference>
<evidence type="ECO:0000313" key="5">
    <source>
        <dbReference type="EMBL" id="OMJ81366.1"/>
    </source>
</evidence>
<proteinExistence type="predicted"/>
<feature type="transmembrane region" description="Helical" evidence="3">
    <location>
        <begin position="632"/>
        <end position="651"/>
    </location>
</feature>
<evidence type="ECO:0000256" key="3">
    <source>
        <dbReference type="SAM" id="Phobius"/>
    </source>
</evidence>
<sequence>MWEETKLNYSPPPMLNFAYKYFANNGSEYFVIVGHQVTNIIVESYLMNIKDNIWVKLELSFSYDDTLYDVSPVYSLSLSLDYYENSLIVLSCRNIFSACDFYIHNLDTLETKRTEFYQISKVRIDLIIKGGIIIDNDYYVFLDGLSYYVINLLNPDSSYWKNIISEIVPNDNSAYISVNNTIFYFGGYFIDFDKKYKTNTILADTISNSKLSQNVIYKHYESPPLRLSSSLHNLRGELWLFGGKGKDILYNDIWKYDSKNNIWTFINPLNKSPSPRSFFSSAAGSDVMLIWGGEDESGFNNDMNIYNIILNTWTTIVPSTYAIPSKRKSACMAFKLPYAYIYGGIDSNGVEGDLWEFSFGDNTYNKLSEYIPISNSYCAVNESDFKVTGGFLRSGKQSLLSFSYNFASKVWDLFLYINIVASEGIYLSLDDYVFILGGHIEYKYLQKIAYLYNMNNINVLITYQTDDLIYLSSYTYYNESIYYFGGGYYLSEFLVFSYLPMPAFGKVDMANACKSLGCKIQCSKGFYMQNGICNICPPGTYAEGAGNLKCTKCPKGCYNPYEGADSLRQCYPCKEGTFNNKLGARFCKMCPTNRYCPAGSEKVYDLENKKDLIVSIQPKIYESSYSSSWTTVFQFLGFGVIFCILLAALYFRKIENLIRKIDYFTTSHNHKIGEYIQLNKTFIGGQFTVILIGTAIITFISLCIIYILDNITEVKTLMPMVILENYAESFKANIEVNFELKNYGDSCFGNDSFYKNTNFEYCNKDIYAIPNNLNFQSNTINCLKNSEGTCLIKYKCFNCEISLDSTLKLVLIEKLSYATGILVNITSESSIPESSSTVAMQISPDAGNIFIGPSPSEFFFAMTPSYFTSSLSNFPSKLTGYHISPESSPKPGSQNMIEDISIATQLSVKLNFFRASTGLYTSRYEKQSLLIFISGLFGTLSGLVGLIGILMNKFEELKTKKRKIASKKKTLKIIISNQEICKMNFDLMKSRESTNEIIESQTPSKNFEVISLC</sequence>
<evidence type="ECO:0000256" key="2">
    <source>
        <dbReference type="ARBA" id="ARBA00022737"/>
    </source>
</evidence>
<keyword evidence="3" id="KW-1133">Transmembrane helix</keyword>
<gene>
    <name evidence="5" type="ORF">SteCoe_18224</name>
</gene>
<keyword evidence="3" id="KW-0472">Membrane</keyword>
<dbReference type="InterPro" id="IPR011641">
    <property type="entry name" value="Tyr-kin_ephrin_A/B_rcpt-like"/>
</dbReference>
<dbReference type="EMBL" id="MPUH01000384">
    <property type="protein sequence ID" value="OMJ81366.1"/>
    <property type="molecule type" value="Genomic_DNA"/>
</dbReference>
<dbReference type="Pfam" id="PF07699">
    <property type="entry name" value="Ephrin_rec_like"/>
    <property type="match status" value="1"/>
</dbReference>
<keyword evidence="6" id="KW-1185">Reference proteome</keyword>
<dbReference type="AlphaFoldDB" id="A0A1R2BX76"/>
<evidence type="ECO:0000259" key="4">
    <source>
        <dbReference type="Pfam" id="PF07699"/>
    </source>
</evidence>
<accession>A0A1R2BX76</accession>
<dbReference type="Gene3D" id="2.120.10.80">
    <property type="entry name" value="Kelch-type beta propeller"/>
    <property type="match status" value="1"/>
</dbReference>
<dbReference type="Pfam" id="PF24681">
    <property type="entry name" value="Kelch_KLHDC2_KLHL20_DRC7"/>
    <property type="match status" value="1"/>
</dbReference>
<feature type="domain" description="Tyrosine-protein kinase ephrin type A/B receptor-like" evidence="4">
    <location>
        <begin position="525"/>
        <end position="570"/>
    </location>
</feature>
<evidence type="ECO:0000256" key="1">
    <source>
        <dbReference type="ARBA" id="ARBA00022441"/>
    </source>
</evidence>
<evidence type="ECO:0000313" key="6">
    <source>
        <dbReference type="Proteomes" id="UP000187209"/>
    </source>
</evidence>
<dbReference type="InterPro" id="IPR009030">
    <property type="entry name" value="Growth_fac_rcpt_cys_sf"/>
</dbReference>
<organism evidence="5 6">
    <name type="scientific">Stentor coeruleus</name>
    <dbReference type="NCBI Taxonomy" id="5963"/>
    <lineage>
        <taxon>Eukaryota</taxon>
        <taxon>Sar</taxon>
        <taxon>Alveolata</taxon>
        <taxon>Ciliophora</taxon>
        <taxon>Postciliodesmatophora</taxon>
        <taxon>Heterotrichea</taxon>
        <taxon>Heterotrichida</taxon>
        <taxon>Stentoridae</taxon>
        <taxon>Stentor</taxon>
    </lineage>
</organism>
<keyword evidence="1" id="KW-0880">Kelch repeat</keyword>